<dbReference type="GO" id="GO:0004407">
    <property type="term" value="F:histone deacetylase activity"/>
    <property type="evidence" value="ECO:0007669"/>
    <property type="project" value="TreeGrafter"/>
</dbReference>
<dbReference type="PANTHER" id="PTHR10625">
    <property type="entry name" value="HISTONE DEACETYLASE HDAC1-RELATED"/>
    <property type="match status" value="1"/>
</dbReference>
<dbReference type="InterPro" id="IPR023696">
    <property type="entry name" value="Ureohydrolase_dom_sf"/>
</dbReference>
<evidence type="ECO:0000313" key="8">
    <source>
        <dbReference type="Proteomes" id="UP000542125"/>
    </source>
</evidence>
<dbReference type="Pfam" id="PF00850">
    <property type="entry name" value="Hist_deacetyl"/>
    <property type="match status" value="1"/>
</dbReference>
<dbReference type="Gene3D" id="3.40.800.20">
    <property type="entry name" value="Histone deacetylase domain"/>
    <property type="match status" value="1"/>
</dbReference>
<dbReference type="PANTHER" id="PTHR10625:SF17">
    <property type="entry name" value="HISTONE DEACETYLASE 8"/>
    <property type="match status" value="1"/>
</dbReference>
<accession>A0A7Y9LPW5</accession>
<organism evidence="7 8">
    <name type="scientific">Pigmentiphaga litoralis</name>
    <dbReference type="NCBI Taxonomy" id="516702"/>
    <lineage>
        <taxon>Bacteria</taxon>
        <taxon>Pseudomonadati</taxon>
        <taxon>Pseudomonadota</taxon>
        <taxon>Betaproteobacteria</taxon>
        <taxon>Burkholderiales</taxon>
        <taxon>Alcaligenaceae</taxon>
        <taxon>Pigmentiphaga</taxon>
    </lineage>
</organism>
<evidence type="ECO:0000256" key="3">
    <source>
        <dbReference type="ARBA" id="ARBA00022723"/>
    </source>
</evidence>
<evidence type="ECO:0000256" key="5">
    <source>
        <dbReference type="ARBA" id="ARBA00022833"/>
    </source>
</evidence>
<reference evidence="7 8" key="1">
    <citation type="submission" date="2020-07" db="EMBL/GenBank/DDBJ databases">
        <title>Genomic Encyclopedia of Type Strains, Phase IV (KMG-V): Genome sequencing to study the core and pangenomes of soil and plant-associated prokaryotes.</title>
        <authorList>
            <person name="Whitman W."/>
        </authorList>
    </citation>
    <scope>NUCLEOTIDE SEQUENCE [LARGE SCALE GENOMIC DNA]</scope>
    <source>
        <strain evidence="7 8">SAS40</strain>
    </source>
</reference>
<comment type="caution">
    <text evidence="7">The sequence shown here is derived from an EMBL/GenBank/DDBJ whole genome shotgun (WGS) entry which is preliminary data.</text>
</comment>
<evidence type="ECO:0000256" key="1">
    <source>
        <dbReference type="ARBA" id="ARBA00001947"/>
    </source>
</evidence>
<dbReference type="PRINTS" id="PR01270">
    <property type="entry name" value="HDASUPER"/>
</dbReference>
<feature type="domain" description="Histone deacetylase" evidence="6">
    <location>
        <begin position="30"/>
        <end position="341"/>
    </location>
</feature>
<dbReference type="Proteomes" id="UP000542125">
    <property type="component" value="Unassembled WGS sequence"/>
</dbReference>
<dbReference type="CDD" id="cd10001">
    <property type="entry name" value="HDAC_classII_APAH"/>
    <property type="match status" value="1"/>
</dbReference>
<dbReference type="AlphaFoldDB" id="A0A7Y9LPW5"/>
<dbReference type="InterPro" id="IPR023801">
    <property type="entry name" value="His_deacetylse_dom"/>
</dbReference>
<dbReference type="EMBL" id="JACBYR010000002">
    <property type="protein sequence ID" value="NYE85108.1"/>
    <property type="molecule type" value="Genomic_DNA"/>
</dbReference>
<evidence type="ECO:0000256" key="2">
    <source>
        <dbReference type="ARBA" id="ARBA00005947"/>
    </source>
</evidence>
<keyword evidence="4" id="KW-0378">Hydrolase</keyword>
<keyword evidence="8" id="KW-1185">Reference proteome</keyword>
<sequence length="348" mass="37707">MKTFFNAEHAHHEGMVEMFRGEFVPCFDVPARAERVLVEMRRRGLGTMANPAPIKDEALLRVHAPRYVDFLRDAWSSWVALDPANAYRDALPSVWPVRQHRTDVVPDNFAARLGLFSFDAGTPLTQGAWRAARGGAACAIAAARHVQTGAKGAFALTRPPGHHAGYDFFGGYCFLNNAALAAQTLRDGGAERVAVLDIDYHHGNGTQSLFYERADVVYVSIHADPRTDYPFYLGHADERGCGPGEGSNVNLPLPRGTPFGVWRAALAQALHVIAEARVDALVVSLGVDTFEGDPISGFLLCSDDYLQVGEEIAYAHLPPVFVLEGGYAVDAIGVNVANVLEGYVACQS</sequence>
<dbReference type="SUPFAM" id="SSF52768">
    <property type="entry name" value="Arginase/deacetylase"/>
    <property type="match status" value="1"/>
</dbReference>
<dbReference type="InterPro" id="IPR037138">
    <property type="entry name" value="His_deacetylse_dom_sf"/>
</dbReference>
<comment type="similarity">
    <text evidence="2">Belongs to the histone deacetylase family.</text>
</comment>
<comment type="cofactor">
    <cofactor evidence="1">
        <name>Zn(2+)</name>
        <dbReference type="ChEBI" id="CHEBI:29105"/>
    </cofactor>
</comment>
<dbReference type="RefSeq" id="WP_179589114.1">
    <property type="nucleotide sequence ID" value="NZ_JACBYR010000002.1"/>
</dbReference>
<gene>
    <name evidence="7" type="ORF">FHW18_004415</name>
</gene>
<dbReference type="InterPro" id="IPR000286">
    <property type="entry name" value="HDACs"/>
</dbReference>
<dbReference type="GO" id="GO:0046872">
    <property type="term" value="F:metal ion binding"/>
    <property type="evidence" value="ECO:0007669"/>
    <property type="project" value="UniProtKB-KW"/>
</dbReference>
<proteinExistence type="inferred from homology"/>
<evidence type="ECO:0000256" key="4">
    <source>
        <dbReference type="ARBA" id="ARBA00022801"/>
    </source>
</evidence>
<keyword evidence="3" id="KW-0479">Metal-binding</keyword>
<keyword evidence="5" id="KW-0862">Zinc</keyword>
<evidence type="ECO:0000313" key="7">
    <source>
        <dbReference type="EMBL" id="NYE85108.1"/>
    </source>
</evidence>
<name>A0A7Y9LPW5_9BURK</name>
<dbReference type="GO" id="GO:0040029">
    <property type="term" value="P:epigenetic regulation of gene expression"/>
    <property type="evidence" value="ECO:0007669"/>
    <property type="project" value="TreeGrafter"/>
</dbReference>
<protein>
    <submittedName>
        <fullName evidence="7">Acetoin utilization deacetylase AcuC-like enzyme</fullName>
    </submittedName>
</protein>
<dbReference type="GO" id="GO:0016787">
    <property type="term" value="F:hydrolase activity"/>
    <property type="evidence" value="ECO:0007669"/>
    <property type="project" value="UniProtKB-KW"/>
</dbReference>
<evidence type="ECO:0000259" key="6">
    <source>
        <dbReference type="Pfam" id="PF00850"/>
    </source>
</evidence>